<dbReference type="Pfam" id="PF00107">
    <property type="entry name" value="ADH_zinc_N"/>
    <property type="match status" value="1"/>
</dbReference>
<dbReference type="SUPFAM" id="SSF50129">
    <property type="entry name" value="GroES-like"/>
    <property type="match status" value="1"/>
</dbReference>
<dbReference type="Gene3D" id="3.90.180.10">
    <property type="entry name" value="Medium-chain alcohol dehydrogenases, catalytic domain"/>
    <property type="match status" value="1"/>
</dbReference>
<dbReference type="PANTHER" id="PTHR43677:SF4">
    <property type="entry name" value="QUINONE OXIDOREDUCTASE-LIKE PROTEIN 2"/>
    <property type="match status" value="1"/>
</dbReference>
<feature type="domain" description="Enoyl reductase (ER)" evidence="1">
    <location>
        <begin position="9"/>
        <end position="308"/>
    </location>
</feature>
<proteinExistence type="predicted"/>
<dbReference type="InterPro" id="IPR036291">
    <property type="entry name" value="NAD(P)-bd_dom_sf"/>
</dbReference>
<dbReference type="InterPro" id="IPR051397">
    <property type="entry name" value="Zn-ADH-like_protein"/>
</dbReference>
<dbReference type="InterPro" id="IPR011032">
    <property type="entry name" value="GroES-like_sf"/>
</dbReference>
<dbReference type="InterPro" id="IPR013154">
    <property type="entry name" value="ADH-like_N"/>
</dbReference>
<evidence type="ECO:0000313" key="3">
    <source>
        <dbReference type="Proteomes" id="UP001183615"/>
    </source>
</evidence>
<dbReference type="SUPFAM" id="SSF51735">
    <property type="entry name" value="NAD(P)-binding Rossmann-fold domains"/>
    <property type="match status" value="1"/>
</dbReference>
<dbReference type="EMBL" id="JAVREV010000002">
    <property type="protein sequence ID" value="MDT0441653.1"/>
    <property type="molecule type" value="Genomic_DNA"/>
</dbReference>
<reference evidence="3" key="1">
    <citation type="submission" date="2023-07" db="EMBL/GenBank/DDBJ databases">
        <title>30 novel species of actinomycetes from the DSMZ collection.</title>
        <authorList>
            <person name="Nouioui I."/>
        </authorList>
    </citation>
    <scope>NUCLEOTIDE SEQUENCE [LARGE SCALE GENOMIC DNA]</scope>
    <source>
        <strain evidence="3">DSM 41886</strain>
    </source>
</reference>
<evidence type="ECO:0000313" key="2">
    <source>
        <dbReference type="EMBL" id="MDT0441653.1"/>
    </source>
</evidence>
<dbReference type="SMART" id="SM00829">
    <property type="entry name" value="PKS_ER"/>
    <property type="match status" value="1"/>
</dbReference>
<dbReference type="PANTHER" id="PTHR43677">
    <property type="entry name" value="SHORT-CHAIN DEHYDROGENASE/REDUCTASE"/>
    <property type="match status" value="1"/>
</dbReference>
<comment type="caution">
    <text evidence="2">The sequence shown here is derived from an EMBL/GenBank/DDBJ whole genome shotgun (WGS) entry which is preliminary data.</text>
</comment>
<evidence type="ECO:0000259" key="1">
    <source>
        <dbReference type="SMART" id="SM00829"/>
    </source>
</evidence>
<gene>
    <name evidence="2" type="ORF">RM779_03430</name>
</gene>
<dbReference type="InterPro" id="IPR013149">
    <property type="entry name" value="ADH-like_C"/>
</dbReference>
<dbReference type="InterPro" id="IPR020843">
    <property type="entry name" value="ER"/>
</dbReference>
<name>A0ABU2RY13_9ACTN</name>
<dbReference type="Pfam" id="PF08240">
    <property type="entry name" value="ADH_N"/>
    <property type="match status" value="1"/>
</dbReference>
<keyword evidence="3" id="KW-1185">Reference proteome</keyword>
<dbReference type="Proteomes" id="UP001183615">
    <property type="component" value="Unassembled WGS sequence"/>
</dbReference>
<sequence>MRAWTIDHTRPDHLTLAEVPEPAPAPHQALIRVAAFSVNYGEVVSVVPDGEMGTVPGWDAAGIVERAAADGSGPAAGTPVVSLAADGAWAELRAVDTALLGAVPQGADLGAVSTLPVAAGSALRGLHRLGPLLGRRVLITGAGGGVGRFAVQLAARGGAHVVATTTDPAKEQTLRGLGADEVVIGTDGIAGLAGPVHGVIDLVGGDHMVAAYRTLGRHGTLIAMGHTSGRGESFAESDFSGLLGTDRSIATFFLLDDADGLGADLSWLAGLLAGGELDAQVGWRGAWTRTPEAITALAEGRVPGKAVLDLPDLPDLPAAG</sequence>
<protein>
    <submittedName>
        <fullName evidence="2">Zinc-binding dehydrogenase</fullName>
    </submittedName>
</protein>
<organism evidence="2 3">
    <name type="scientific">Streptomyces johnsoniae</name>
    <dbReference type="NCBI Taxonomy" id="3075532"/>
    <lineage>
        <taxon>Bacteria</taxon>
        <taxon>Bacillati</taxon>
        <taxon>Actinomycetota</taxon>
        <taxon>Actinomycetes</taxon>
        <taxon>Kitasatosporales</taxon>
        <taxon>Streptomycetaceae</taxon>
        <taxon>Streptomyces</taxon>
    </lineage>
</organism>
<dbReference type="RefSeq" id="WP_311615635.1">
    <property type="nucleotide sequence ID" value="NZ_JAVREV010000002.1"/>
</dbReference>
<dbReference type="CDD" id="cd08270">
    <property type="entry name" value="MDR4"/>
    <property type="match status" value="1"/>
</dbReference>
<dbReference type="Gene3D" id="3.40.50.720">
    <property type="entry name" value="NAD(P)-binding Rossmann-like Domain"/>
    <property type="match status" value="1"/>
</dbReference>
<accession>A0ABU2RY13</accession>